<comment type="subcellular location">
    <subcellularLocation>
        <location evidence="1">Nucleus</location>
    </subcellularLocation>
</comment>
<dbReference type="AlphaFoldDB" id="A0A8H7PEB8"/>
<proteinExistence type="inferred from homology"/>
<dbReference type="GO" id="GO:0008270">
    <property type="term" value="F:zinc ion binding"/>
    <property type="evidence" value="ECO:0007669"/>
    <property type="project" value="UniProtKB-KW"/>
</dbReference>
<feature type="compositionally biased region" description="Low complexity" evidence="10">
    <location>
        <begin position="174"/>
        <end position="186"/>
    </location>
</feature>
<evidence type="ECO:0000256" key="10">
    <source>
        <dbReference type="SAM" id="MobiDB-lite"/>
    </source>
</evidence>
<keyword evidence="3" id="KW-0479">Metal-binding</keyword>
<keyword evidence="6" id="KW-0862">Zinc</keyword>
<dbReference type="GO" id="GO:0005634">
    <property type="term" value="C:nucleus"/>
    <property type="evidence" value="ECO:0007669"/>
    <property type="project" value="UniProtKB-SubCell"/>
</dbReference>
<dbReference type="PROSITE" id="PS51061">
    <property type="entry name" value="R3H"/>
    <property type="match status" value="1"/>
</dbReference>
<dbReference type="SMART" id="SM00438">
    <property type="entry name" value="ZnF_NFX"/>
    <property type="match status" value="8"/>
</dbReference>
<gene>
    <name evidence="12" type="ORF">INT43_004875</name>
</gene>
<comment type="caution">
    <text evidence="12">The sequence shown here is derived from an EMBL/GenBank/DDBJ whole genome shotgun (WGS) entry which is preliminary data.</text>
</comment>
<keyword evidence="4" id="KW-0677">Repeat</keyword>
<sequence length="1215" mass="132879">MSLILKAKLKVAAGGRANEFAKTIVETQYLNVYVVWDMTWCYKTAAILNRSKQFHVTVFPGRDIKSVVELLLLRFYYIQRMNDNPTHELNAGAASPAAVGHSHANASKSARRRRPRQKPQGEKANQDQPKDVKPDQAPANADVQASASTPAKKPNNRRKKGSNNKQKVEGGQEGTAETGELATAVAQPSPAHNSRSKGKSRFNKNRPQGQLTDTTTDVPVVAATPIASSATTAPKRRNNNRRSRNQNSRISQLKEDEIKDLLTSLTHGLTTSTYECMICWDVVRPGQQTWSCDCCWAVFHLGCVQTWANKSLNDTSSNLPVKNWRCPGCQYTRTVIPKEYVCFCGKQLNPDYNKYITPHSCGQLCGSKRDCPHECVLPCHPGPCPPCSAMSPVTSCFCGSETYQTRCVDTDYSSLGRSCGKLCGELLGCGKHECKSECHAGLCPPCDVEEVQSCYCGKHERKAKCGSGSPVKSGSITGYYSCKAKCNHPFACGKHFCTQVCHPLESNPPICPFDPSIVNSCPCGSSVVEPDSRKSCQDPVPTCSRVCYKPLPCGHNCLDACHTGNCRPCTQKVKVACRCGSSTFERTCHTVVEAAGGEAPQCDRLCGSLKNCGRHQCSTKCCPAASASKSAGKKKATTSKGESSGSVLHECDMVCDRKLKCGRHSCKLPCHKGRCPPCMEAEWNEISCHCGRTRLEPPIRCGTTLPPCTGTCVRPSSCGHVRLLNHNCHPDDEPCPPCSVLVERRCMCGKSLLKNIPCFRGAPSCGSVCASPLPCGHLCRRVCHKAPCLPEGEHCKQLCGKIKKCGHACDEKCHAPDPCSAEKKCTAKVMATCECGLQKLEVACNATATSSGSKRVLACNDYCAKADRNRRLAAALEINRSTDPAEAENVEYPEETRAYYVSNPTWCRNIVSQLDEFVKDEAKRNLNFKPMKPLQRKFIHEMCEVYQLKSEGVDPEPYRSVIVSKSQGEGKIPKNPIAIAAYQKRKAPGSLSVVNSVIPPIAVEQLRKSFKPAINAMYLADLSFGLIKEDLDKHLEHAFGAIKFVSKWLDTDAVVMPYTGSMSLEEIEVWLLQTRKDLRSTLIPKGIVAHVDCCWVNKDGEIVWPGGKSPYEKAKDAIAAKEGDQKLAPVRVDNTFGALQDEPELVTEAEDEDGWTTIKRNTKPVGVWNDVSELASLYVSPSVLQSGSSSQDTDPTPNEDPSNADPVENWEALEE</sequence>
<evidence type="ECO:0000256" key="4">
    <source>
        <dbReference type="ARBA" id="ARBA00022737"/>
    </source>
</evidence>
<feature type="compositionally biased region" description="Basic residues" evidence="10">
    <location>
        <begin position="234"/>
        <end position="244"/>
    </location>
</feature>
<dbReference type="GO" id="GO:0000122">
    <property type="term" value="P:negative regulation of transcription by RNA polymerase II"/>
    <property type="evidence" value="ECO:0007669"/>
    <property type="project" value="TreeGrafter"/>
</dbReference>
<feature type="region of interest" description="Disordered" evidence="10">
    <location>
        <begin position="1182"/>
        <end position="1215"/>
    </location>
</feature>
<keyword evidence="8" id="KW-0804">Transcription</keyword>
<dbReference type="GO" id="GO:0000977">
    <property type="term" value="F:RNA polymerase II transcription regulatory region sequence-specific DNA binding"/>
    <property type="evidence" value="ECO:0007669"/>
    <property type="project" value="TreeGrafter"/>
</dbReference>
<feature type="compositionally biased region" description="Basic and acidic residues" evidence="10">
    <location>
        <begin position="119"/>
        <end position="134"/>
    </location>
</feature>
<evidence type="ECO:0000313" key="13">
    <source>
        <dbReference type="Proteomes" id="UP000654370"/>
    </source>
</evidence>
<dbReference type="Pfam" id="PF01424">
    <property type="entry name" value="R3H"/>
    <property type="match status" value="1"/>
</dbReference>
<evidence type="ECO:0000259" key="11">
    <source>
        <dbReference type="PROSITE" id="PS51061"/>
    </source>
</evidence>
<dbReference type="PANTHER" id="PTHR12360:SF12">
    <property type="entry name" value="TRANSCRIPTIONAL REPRESSOR NF-X1"/>
    <property type="match status" value="1"/>
</dbReference>
<dbReference type="InterPro" id="IPR001374">
    <property type="entry name" value="R3H_dom"/>
</dbReference>
<feature type="compositionally biased region" description="Low complexity" evidence="10">
    <location>
        <begin position="1182"/>
        <end position="1191"/>
    </location>
</feature>
<evidence type="ECO:0000256" key="5">
    <source>
        <dbReference type="ARBA" id="ARBA00022771"/>
    </source>
</evidence>
<evidence type="ECO:0000256" key="6">
    <source>
        <dbReference type="ARBA" id="ARBA00022833"/>
    </source>
</evidence>
<evidence type="ECO:0000256" key="9">
    <source>
        <dbReference type="ARBA" id="ARBA00023242"/>
    </source>
</evidence>
<dbReference type="CDD" id="cd06008">
    <property type="entry name" value="NF-X1-zinc-finger"/>
    <property type="match status" value="3"/>
</dbReference>
<evidence type="ECO:0000313" key="12">
    <source>
        <dbReference type="EMBL" id="KAG2172333.1"/>
    </source>
</evidence>
<evidence type="ECO:0000256" key="2">
    <source>
        <dbReference type="ARBA" id="ARBA00007269"/>
    </source>
</evidence>
<reference evidence="12" key="1">
    <citation type="submission" date="2020-12" db="EMBL/GenBank/DDBJ databases">
        <title>Metabolic potential, ecology and presence of endohyphal bacteria is reflected in genomic diversity of Mucoromycotina.</title>
        <authorList>
            <person name="Muszewska A."/>
            <person name="Okrasinska A."/>
            <person name="Steczkiewicz K."/>
            <person name="Drgas O."/>
            <person name="Orlowska M."/>
            <person name="Perlinska-Lenart U."/>
            <person name="Aleksandrzak-Piekarczyk T."/>
            <person name="Szatraj K."/>
            <person name="Zielenkiewicz U."/>
            <person name="Pilsyk S."/>
            <person name="Malc E."/>
            <person name="Mieczkowski P."/>
            <person name="Kruszewska J.S."/>
            <person name="Biernat P."/>
            <person name="Pawlowska J."/>
        </authorList>
    </citation>
    <scope>NUCLEOTIDE SEQUENCE</scope>
    <source>
        <strain evidence="12">WA0000067209</strain>
    </source>
</reference>
<protein>
    <recommendedName>
        <fullName evidence="11">R3H domain-containing protein</fullName>
    </recommendedName>
</protein>
<evidence type="ECO:0000256" key="1">
    <source>
        <dbReference type="ARBA" id="ARBA00004123"/>
    </source>
</evidence>
<feature type="compositionally biased region" description="Low complexity" evidence="10">
    <location>
        <begin position="212"/>
        <end position="233"/>
    </location>
</feature>
<dbReference type="Gene3D" id="3.30.1370.50">
    <property type="entry name" value="R3H-like domain"/>
    <property type="match status" value="1"/>
</dbReference>
<dbReference type="SUPFAM" id="SSF82708">
    <property type="entry name" value="R3H domain"/>
    <property type="match status" value="1"/>
</dbReference>
<keyword evidence="9" id="KW-0539">Nucleus</keyword>
<feature type="region of interest" description="Disordered" evidence="10">
    <location>
        <begin position="88"/>
        <end position="252"/>
    </location>
</feature>
<keyword evidence="5" id="KW-0863">Zinc-finger</keyword>
<keyword evidence="13" id="KW-1185">Reference proteome</keyword>
<dbReference type="InterPro" id="IPR034078">
    <property type="entry name" value="NFX1_fam"/>
</dbReference>
<dbReference type="Proteomes" id="UP000654370">
    <property type="component" value="Unassembled WGS sequence"/>
</dbReference>
<feature type="compositionally biased region" description="Basic residues" evidence="10">
    <location>
        <begin position="194"/>
        <end position="204"/>
    </location>
</feature>
<name>A0A8H7PEB8_MORIS</name>
<dbReference type="GO" id="GO:0000981">
    <property type="term" value="F:DNA-binding transcription factor activity, RNA polymerase II-specific"/>
    <property type="evidence" value="ECO:0007669"/>
    <property type="project" value="TreeGrafter"/>
</dbReference>
<evidence type="ECO:0000256" key="8">
    <source>
        <dbReference type="ARBA" id="ARBA00023163"/>
    </source>
</evidence>
<keyword evidence="7" id="KW-0805">Transcription regulation</keyword>
<dbReference type="SMART" id="SM00393">
    <property type="entry name" value="R3H"/>
    <property type="match status" value="1"/>
</dbReference>
<organism evidence="12 13">
    <name type="scientific">Mortierella isabellina</name>
    <name type="common">Filamentous fungus</name>
    <name type="synonym">Umbelopsis isabellina</name>
    <dbReference type="NCBI Taxonomy" id="91625"/>
    <lineage>
        <taxon>Eukaryota</taxon>
        <taxon>Fungi</taxon>
        <taxon>Fungi incertae sedis</taxon>
        <taxon>Mucoromycota</taxon>
        <taxon>Mucoromycotina</taxon>
        <taxon>Umbelopsidomycetes</taxon>
        <taxon>Umbelopsidales</taxon>
        <taxon>Umbelopsidaceae</taxon>
        <taxon>Umbelopsis</taxon>
    </lineage>
</organism>
<comment type="similarity">
    <text evidence="2">Belongs to the NFX1 family.</text>
</comment>
<feature type="compositionally biased region" description="Polar residues" evidence="10">
    <location>
        <begin position="1192"/>
        <end position="1201"/>
    </location>
</feature>
<accession>A0A8H7PEB8</accession>
<dbReference type="InterPro" id="IPR000967">
    <property type="entry name" value="Znf_NFX1"/>
</dbReference>
<dbReference type="PANTHER" id="PTHR12360">
    <property type="entry name" value="NUCLEAR TRANSCRIPTION FACTOR, X-BOX BINDING 1 NFX1"/>
    <property type="match status" value="1"/>
</dbReference>
<dbReference type="OrthoDB" id="6512771at2759"/>
<dbReference type="Pfam" id="PF01422">
    <property type="entry name" value="zf-NF-X1"/>
    <property type="match status" value="8"/>
</dbReference>
<evidence type="ECO:0000256" key="3">
    <source>
        <dbReference type="ARBA" id="ARBA00022723"/>
    </source>
</evidence>
<feature type="domain" description="R3H" evidence="11">
    <location>
        <begin position="904"/>
        <end position="967"/>
    </location>
</feature>
<evidence type="ECO:0000256" key="7">
    <source>
        <dbReference type="ARBA" id="ARBA00023015"/>
    </source>
</evidence>
<dbReference type="InterPro" id="IPR036867">
    <property type="entry name" value="R3H_dom_sf"/>
</dbReference>
<dbReference type="EMBL" id="JAEPQZ010000017">
    <property type="protein sequence ID" value="KAG2172333.1"/>
    <property type="molecule type" value="Genomic_DNA"/>
</dbReference>